<dbReference type="Pfam" id="PF00561">
    <property type="entry name" value="Abhydrolase_1"/>
    <property type="match status" value="1"/>
</dbReference>
<dbReference type="GO" id="GO:0016020">
    <property type="term" value="C:membrane"/>
    <property type="evidence" value="ECO:0007669"/>
    <property type="project" value="TreeGrafter"/>
</dbReference>
<dbReference type="PRINTS" id="PR00111">
    <property type="entry name" value="ABHYDROLASE"/>
</dbReference>
<dbReference type="SUPFAM" id="SSF53474">
    <property type="entry name" value="alpha/beta-Hydrolases"/>
    <property type="match status" value="1"/>
</dbReference>
<dbReference type="PANTHER" id="PTHR43798:SF14">
    <property type="entry name" value="SERINE HYDROLASE-LIKE PROTEIN DDB_G0286239"/>
    <property type="match status" value="1"/>
</dbReference>
<dbReference type="GO" id="GO:0016787">
    <property type="term" value="F:hydrolase activity"/>
    <property type="evidence" value="ECO:0007669"/>
    <property type="project" value="UniProtKB-KW"/>
</dbReference>
<dbReference type="Gene3D" id="3.40.50.1820">
    <property type="entry name" value="alpha/beta hydrolase"/>
    <property type="match status" value="1"/>
</dbReference>
<comment type="caution">
    <text evidence="4">The sequence shown here is derived from an EMBL/GenBank/DDBJ whole genome shotgun (WGS) entry which is preliminary data.</text>
</comment>
<dbReference type="EMBL" id="CAWUFR010000013">
    <property type="protein sequence ID" value="CAK6953499.1"/>
    <property type="molecule type" value="Genomic_DNA"/>
</dbReference>
<evidence type="ECO:0000256" key="2">
    <source>
        <dbReference type="ARBA" id="ARBA00022801"/>
    </source>
</evidence>
<reference evidence="4 5" key="1">
    <citation type="submission" date="2024-01" db="EMBL/GenBank/DDBJ databases">
        <authorList>
            <person name="Alioto T."/>
            <person name="Alioto T."/>
            <person name="Gomez Garrido J."/>
        </authorList>
    </citation>
    <scope>NUCLEOTIDE SEQUENCE [LARGE SCALE GENOMIC DNA]</scope>
</reference>
<dbReference type="Proteomes" id="UP001314229">
    <property type="component" value="Unassembled WGS sequence"/>
</dbReference>
<gene>
    <name evidence="4" type="ORF">FSCOSCO3_A033641</name>
</gene>
<dbReference type="InterPro" id="IPR000073">
    <property type="entry name" value="AB_hydrolase_1"/>
</dbReference>
<feature type="domain" description="AB hydrolase-1" evidence="3">
    <location>
        <begin position="29"/>
        <end position="282"/>
    </location>
</feature>
<evidence type="ECO:0000313" key="5">
    <source>
        <dbReference type="Proteomes" id="UP001314229"/>
    </source>
</evidence>
<dbReference type="AlphaFoldDB" id="A0AAV1N2A6"/>
<evidence type="ECO:0000259" key="3">
    <source>
        <dbReference type="Pfam" id="PF00561"/>
    </source>
</evidence>
<dbReference type="PANTHER" id="PTHR43798">
    <property type="entry name" value="MONOACYLGLYCEROL LIPASE"/>
    <property type="match status" value="1"/>
</dbReference>
<keyword evidence="5" id="KW-1185">Reference proteome</keyword>
<evidence type="ECO:0000313" key="4">
    <source>
        <dbReference type="EMBL" id="CAK6953499.1"/>
    </source>
</evidence>
<keyword evidence="2 4" id="KW-0378">Hydrolase</keyword>
<sequence length="313" mass="34956">MAQAVSELSVQVSWGEIRGKVWGSDHGHPVLCLHGWADNCGTFNTLIPLLPKECRYLAVDLAGHGLSSHRPPGVFYSFPAYVADVRRVADALQLKKFTIIGHSMGADIAGMFSALYPEMVDALIFLDAYGFLPTDSREISKVMRQGIDEMHQFETKTEEKRRVYTYEKAVERSLAANPTLSKESVNILLERGLVQVEGAGFVFSRDLRVNFKNIMRISVEQSLEMQSRIQASVLVVLSEGGFDRIFSETAQKKFSSTLLQCFRDRNHTVVTVAGGHHVHLNNPEAVAPFVSEFLQTKVLSQSDNREHKNTSNL</sequence>
<dbReference type="InterPro" id="IPR050266">
    <property type="entry name" value="AB_hydrolase_sf"/>
</dbReference>
<organism evidence="4 5">
    <name type="scientific">Scomber scombrus</name>
    <name type="common">Atlantic mackerel</name>
    <name type="synonym">Scomber vernalis</name>
    <dbReference type="NCBI Taxonomy" id="13677"/>
    <lineage>
        <taxon>Eukaryota</taxon>
        <taxon>Metazoa</taxon>
        <taxon>Chordata</taxon>
        <taxon>Craniata</taxon>
        <taxon>Vertebrata</taxon>
        <taxon>Euteleostomi</taxon>
        <taxon>Actinopterygii</taxon>
        <taxon>Neopterygii</taxon>
        <taxon>Teleostei</taxon>
        <taxon>Neoteleostei</taxon>
        <taxon>Acanthomorphata</taxon>
        <taxon>Pelagiaria</taxon>
        <taxon>Scombriformes</taxon>
        <taxon>Scombridae</taxon>
        <taxon>Scomber</taxon>
    </lineage>
</organism>
<evidence type="ECO:0000256" key="1">
    <source>
        <dbReference type="ARBA" id="ARBA00008645"/>
    </source>
</evidence>
<accession>A0AAV1N2A6</accession>
<proteinExistence type="inferred from homology"/>
<name>A0AAV1N2A6_SCOSC</name>
<protein>
    <submittedName>
        <fullName evidence="4">Serine hydrolase-like protein isoform X3</fullName>
    </submittedName>
</protein>
<dbReference type="InterPro" id="IPR029058">
    <property type="entry name" value="AB_hydrolase_fold"/>
</dbReference>
<comment type="similarity">
    <text evidence="1">Belongs to the AB hydrolase superfamily.</text>
</comment>